<proteinExistence type="predicted"/>
<evidence type="ECO:0000313" key="2">
    <source>
        <dbReference type="Proteomes" id="UP000182658"/>
    </source>
</evidence>
<dbReference type="Proteomes" id="UP000182658">
    <property type="component" value="Unassembled WGS sequence"/>
</dbReference>
<protein>
    <recommendedName>
        <fullName evidence="3">Peptidase S1 domain-containing protein</fullName>
    </recommendedName>
</protein>
<evidence type="ECO:0000313" key="1">
    <source>
        <dbReference type="EMBL" id="OIW23093.1"/>
    </source>
</evidence>
<accession>A0A1J7I6M5</accession>
<dbReference type="AlphaFoldDB" id="A0A1J7I6M5"/>
<dbReference type="EMBL" id="KV875108">
    <property type="protein sequence ID" value="OIW23093.1"/>
    <property type="molecule type" value="Genomic_DNA"/>
</dbReference>
<dbReference type="InterPro" id="IPR009003">
    <property type="entry name" value="Peptidase_S1_PA"/>
</dbReference>
<reference evidence="1 2" key="1">
    <citation type="submission" date="2016-10" db="EMBL/GenBank/DDBJ databases">
        <title>Draft genome sequence of Coniochaeta ligniaria NRRL30616, a lignocellulolytic fungus for bioabatement of inhibitors in plant biomass hydrolysates.</title>
        <authorList>
            <consortium name="DOE Joint Genome Institute"/>
            <person name="Jimenez D.J."/>
            <person name="Hector R.E."/>
            <person name="Riley R."/>
            <person name="Sun H."/>
            <person name="Grigoriev I.V."/>
            <person name="Van Elsas J.D."/>
            <person name="Nichols N.N."/>
        </authorList>
    </citation>
    <scope>NUCLEOTIDE SEQUENCE [LARGE SCALE GENOMIC DNA]</scope>
    <source>
        <strain evidence="1 2">NRRL 30616</strain>
    </source>
</reference>
<dbReference type="InParanoid" id="A0A1J7I6M5"/>
<dbReference type="SUPFAM" id="SSF50494">
    <property type="entry name" value="Trypsin-like serine proteases"/>
    <property type="match status" value="1"/>
</dbReference>
<sequence>MPPRALNPSTASTGGVPFRQNGIVILKYLVARRSLPSPLQSFIALRDLDAVDYNSNRPHVYKLGRTTGPTVGEVSSCRAVTRTGSVTSVETTLVPKPDLGVPEAFAWKGDSGAAVFAGDGTPHSMVWGAPRQSTEAGEAYLGLAGVVCATPIEAVLRDIQERLAGMNPDVEVRVYLA</sequence>
<organism evidence="1 2">
    <name type="scientific">Coniochaeta ligniaria NRRL 30616</name>
    <dbReference type="NCBI Taxonomy" id="1408157"/>
    <lineage>
        <taxon>Eukaryota</taxon>
        <taxon>Fungi</taxon>
        <taxon>Dikarya</taxon>
        <taxon>Ascomycota</taxon>
        <taxon>Pezizomycotina</taxon>
        <taxon>Sordariomycetes</taxon>
        <taxon>Sordariomycetidae</taxon>
        <taxon>Coniochaetales</taxon>
        <taxon>Coniochaetaceae</taxon>
        <taxon>Coniochaeta</taxon>
    </lineage>
</organism>
<dbReference type="OrthoDB" id="5424209at2759"/>
<name>A0A1J7I6M5_9PEZI</name>
<evidence type="ECO:0008006" key="3">
    <source>
        <dbReference type="Google" id="ProtNLM"/>
    </source>
</evidence>
<keyword evidence="2" id="KW-1185">Reference proteome</keyword>
<gene>
    <name evidence="1" type="ORF">CONLIGDRAFT_686865</name>
</gene>